<evidence type="ECO:0000256" key="1">
    <source>
        <dbReference type="SAM" id="Phobius"/>
    </source>
</evidence>
<accession>A0A6C0W4B5</accession>
<dbReference type="AlphaFoldDB" id="A0A6C0W4B5"/>
<organism evidence="2">
    <name type="scientific">Tricholoma saponaceum</name>
    <dbReference type="NCBI Taxonomy" id="113602"/>
    <lineage>
        <taxon>Eukaryota</taxon>
        <taxon>Fungi</taxon>
        <taxon>Dikarya</taxon>
        <taxon>Basidiomycota</taxon>
        <taxon>Agaricomycotina</taxon>
        <taxon>Agaricomycetes</taxon>
        <taxon>Agaricomycetidae</taxon>
        <taxon>Agaricales</taxon>
        <taxon>Tricholomatineae</taxon>
        <taxon>Tricholomataceae</taxon>
        <taxon>Tricholoma</taxon>
    </lineage>
</organism>
<keyword evidence="1" id="KW-0812">Transmembrane</keyword>
<evidence type="ECO:0000313" key="2">
    <source>
        <dbReference type="EMBL" id="QIC20279.1"/>
    </source>
</evidence>
<keyword evidence="1" id="KW-0472">Membrane</keyword>
<keyword evidence="2" id="KW-0496">Mitochondrion</keyword>
<dbReference type="GeneID" id="44802830"/>
<sequence>MKNMINLILLAFEQLDLKKRTNKIVVTFFNLAIMLNKKYYNLLAPLNLCLCIYRFFLFLFGLLFLGFILIYNDIIFPSICYDNLFNIYLKDIIDIKEDIINKTIHLFNEMYTEQTNISSKLIQETTEISSDINNISTESITKETPVIEDNFNKYKFYTSPYFYIPVVVSGLVLIYLGSDDIISVLSDILDLFKGNGGGGPVNPEWTPPTYPLYDPYPELERELERLEQLSKEID</sequence>
<dbReference type="EMBL" id="MN873038">
    <property type="protein sequence ID" value="QIC20279.1"/>
    <property type="molecule type" value="Genomic_DNA"/>
</dbReference>
<geneLocation type="mitochondrion" evidence="2"/>
<gene>
    <name evidence="2" type="primary">orf234</name>
</gene>
<proteinExistence type="predicted"/>
<feature type="transmembrane region" description="Helical" evidence="1">
    <location>
        <begin position="161"/>
        <end position="178"/>
    </location>
</feature>
<reference evidence="2" key="1">
    <citation type="journal article" date="2021" name="Front. Genet.">
        <title>Comparative Mitogenomic Analysis Reveals Dynamics of Intron Within and Between Tricholoma Species and Phylogeny of Basidiomycota.</title>
        <authorList>
            <person name="Huang W."/>
            <person name="Feng H."/>
            <person name="Tu W."/>
            <person name="Xiong C."/>
            <person name="Jin X."/>
            <person name="Li P."/>
            <person name="Wang X."/>
            <person name="Li Q."/>
        </authorList>
    </citation>
    <scope>NUCLEOTIDE SEQUENCE</scope>
</reference>
<dbReference type="RefSeq" id="YP_009739435.1">
    <property type="nucleotide sequence ID" value="NC_046502.1"/>
</dbReference>
<name>A0A6C0W4B5_9AGAR</name>
<protein>
    <submittedName>
        <fullName evidence="2">Uncharacterized protein</fullName>
    </submittedName>
</protein>
<feature type="transmembrane region" description="Helical" evidence="1">
    <location>
        <begin position="52"/>
        <end position="71"/>
    </location>
</feature>
<keyword evidence="1" id="KW-1133">Transmembrane helix</keyword>